<dbReference type="Pfam" id="PF06904">
    <property type="entry name" value="Extensin-like_C"/>
    <property type="match status" value="1"/>
</dbReference>
<sequence>MLLGAFAARAEAPESAPRPMPRPAVFGVQELVTASPTAPRRSLRPQPRPAPPLAEAVEAAVVAATVQPRDPVGALLQSLTGTRPAAAAAAPDVPDVALSDATALAVARSARPAPRPNDFVRLASAAVTTPRAASRKGSVCGVAEIKGEAIAPVNGAGACGIEAPVRVTSVSGVALRQPPTIDCTTAKALNDWVRKGVIPAVGNTGGGVARINVVAHYACRGRNNQTRAKLSEHAFGRAVDISGVTLKDGSTLTVLEHWRSARFGRIIKAMHSSACGPFGTVLGPNSDRFHQDHLHVDTARYRGGSYCR</sequence>
<dbReference type="Proteomes" id="UP000617355">
    <property type="component" value="Unassembled WGS sequence"/>
</dbReference>
<dbReference type="EMBL" id="BMGI01000006">
    <property type="protein sequence ID" value="GGD45890.1"/>
    <property type="molecule type" value="Genomic_DNA"/>
</dbReference>
<proteinExistence type="predicted"/>
<name>A0ABQ1QWL5_9RHOB</name>
<evidence type="ECO:0000259" key="1">
    <source>
        <dbReference type="Pfam" id="PF06904"/>
    </source>
</evidence>
<evidence type="ECO:0000313" key="3">
    <source>
        <dbReference type="Proteomes" id="UP000617355"/>
    </source>
</evidence>
<dbReference type="InterPro" id="IPR009683">
    <property type="entry name" value="Extensin-like_C"/>
</dbReference>
<protein>
    <submittedName>
        <fullName evidence="2">Extensin-like protein</fullName>
    </submittedName>
</protein>
<accession>A0ABQ1QWL5</accession>
<feature type="domain" description="Extensin-like C-terminal" evidence="1">
    <location>
        <begin position="153"/>
        <end position="308"/>
    </location>
</feature>
<reference evidence="3" key="1">
    <citation type="journal article" date="2019" name="Int. J. Syst. Evol. Microbiol.">
        <title>The Global Catalogue of Microorganisms (GCM) 10K type strain sequencing project: providing services to taxonomists for standard genome sequencing and annotation.</title>
        <authorList>
            <consortium name="The Broad Institute Genomics Platform"/>
            <consortium name="The Broad Institute Genome Sequencing Center for Infectious Disease"/>
            <person name="Wu L."/>
            <person name="Ma J."/>
        </authorList>
    </citation>
    <scope>NUCLEOTIDE SEQUENCE [LARGE SCALE GENOMIC DNA]</scope>
    <source>
        <strain evidence="3">CGMCC 1.12922</strain>
    </source>
</reference>
<organism evidence="2 3">
    <name type="scientific">Sinisalibacter lacisalsi</name>
    <dbReference type="NCBI Taxonomy" id="1526570"/>
    <lineage>
        <taxon>Bacteria</taxon>
        <taxon>Pseudomonadati</taxon>
        <taxon>Pseudomonadota</taxon>
        <taxon>Alphaproteobacteria</taxon>
        <taxon>Rhodobacterales</taxon>
        <taxon>Roseobacteraceae</taxon>
        <taxon>Sinisalibacter</taxon>
    </lineage>
</organism>
<keyword evidence="3" id="KW-1185">Reference proteome</keyword>
<gene>
    <name evidence="2" type="ORF">GCM10011358_31950</name>
</gene>
<comment type="caution">
    <text evidence="2">The sequence shown here is derived from an EMBL/GenBank/DDBJ whole genome shotgun (WGS) entry which is preliminary data.</text>
</comment>
<evidence type="ECO:0000313" key="2">
    <source>
        <dbReference type="EMBL" id="GGD45890.1"/>
    </source>
</evidence>